<evidence type="ECO:0000313" key="2">
    <source>
        <dbReference type="EMBL" id="EKC44507.1"/>
    </source>
</evidence>
<keyword evidence="1" id="KW-0812">Transmembrane</keyword>
<evidence type="ECO:0000256" key="1">
    <source>
        <dbReference type="SAM" id="Phobius"/>
    </source>
</evidence>
<reference evidence="2" key="1">
    <citation type="journal article" date="2013" name="Environ. Microbiol.">
        <title>Microbiota from the distal guts of lean and obese adolescents exhibit partial functional redundancy besides clear differences in community structure.</title>
        <authorList>
            <person name="Ferrer M."/>
            <person name="Ruiz A."/>
            <person name="Lanza F."/>
            <person name="Haange S.B."/>
            <person name="Oberbach A."/>
            <person name="Till H."/>
            <person name="Bargiela R."/>
            <person name="Campoy C."/>
            <person name="Segura M.T."/>
            <person name="Richter M."/>
            <person name="von Bergen M."/>
            <person name="Seifert J."/>
            <person name="Suarez A."/>
        </authorList>
    </citation>
    <scope>NUCLEOTIDE SEQUENCE</scope>
</reference>
<protein>
    <submittedName>
        <fullName evidence="2">Uncharacterized protein</fullName>
    </submittedName>
</protein>
<name>K1R664_9ZZZZ</name>
<keyword evidence="1" id="KW-0472">Membrane</keyword>
<feature type="transmembrane region" description="Helical" evidence="1">
    <location>
        <begin position="12"/>
        <end position="44"/>
    </location>
</feature>
<gene>
    <name evidence="2" type="ORF">OBE_17442</name>
</gene>
<accession>K1R664</accession>
<dbReference type="EMBL" id="AJWZ01011643">
    <property type="protein sequence ID" value="EKC44507.1"/>
    <property type="molecule type" value="Genomic_DNA"/>
</dbReference>
<dbReference type="AlphaFoldDB" id="K1R664"/>
<proteinExistence type="predicted"/>
<organism evidence="2">
    <name type="scientific">human gut metagenome</name>
    <dbReference type="NCBI Taxonomy" id="408170"/>
    <lineage>
        <taxon>unclassified sequences</taxon>
        <taxon>metagenomes</taxon>
        <taxon>organismal metagenomes</taxon>
    </lineage>
</organism>
<comment type="caution">
    <text evidence="2">The sequence shown here is derived from an EMBL/GenBank/DDBJ whole genome shotgun (WGS) entry which is preliminary data.</text>
</comment>
<keyword evidence="1" id="KW-1133">Transmembrane helix</keyword>
<sequence>MKAKHWYDYLWVYAIIYFALGFFNILFAWLGMIDFLLPLFLAIFGGNKFFCNHLCGRGNCSASWGQTLNAPAASPRPAGCPPSGSVMAF</sequence>